<organism evidence="2 3">
    <name type="scientific">Streptomyces pseudovenezuelae</name>
    <dbReference type="NCBI Taxonomy" id="67350"/>
    <lineage>
        <taxon>Bacteria</taxon>
        <taxon>Bacillati</taxon>
        <taxon>Actinomycetota</taxon>
        <taxon>Actinomycetes</taxon>
        <taxon>Kitasatosporales</taxon>
        <taxon>Streptomycetaceae</taxon>
        <taxon>Streptomyces</taxon>
        <taxon>Streptomyces aurantiacus group</taxon>
    </lineage>
</organism>
<keyword evidence="2" id="KW-0238">DNA-binding</keyword>
<name>A0ABT6LZU1_9ACTN</name>
<evidence type="ECO:0000313" key="3">
    <source>
        <dbReference type="Proteomes" id="UP001160499"/>
    </source>
</evidence>
<sequence length="163" mass="18707">MSTDPKWLDAREDHAWRTFVHAHHQLRVRLQRRLLQDSALSEADYEILAVLSEHPEECLPARDLCDLLLWEKSRLSHQVRGMQQRGLVAREANPADARSTLVRLLPAGRRAIEEAAPQHVDNVRRYFIDLLAPDELDTLAAIHERILRRLVDEAAQDDGTAES</sequence>
<dbReference type="RefSeq" id="WP_280882511.1">
    <property type="nucleotide sequence ID" value="NZ_JARXVH010000026.1"/>
</dbReference>
<reference evidence="2 3" key="1">
    <citation type="submission" date="2023-04" db="EMBL/GenBank/DDBJ databases">
        <title>Forest soil microbial communities from Buena Vista Peninsula, Colon Province, Panama.</title>
        <authorList>
            <person name="Bouskill N."/>
        </authorList>
    </citation>
    <scope>NUCLEOTIDE SEQUENCE [LARGE SCALE GENOMIC DNA]</scope>
    <source>
        <strain evidence="2 3">GGS1</strain>
    </source>
</reference>
<dbReference type="PANTHER" id="PTHR33164">
    <property type="entry name" value="TRANSCRIPTIONAL REGULATOR, MARR FAMILY"/>
    <property type="match status" value="1"/>
</dbReference>
<dbReference type="PANTHER" id="PTHR33164:SF99">
    <property type="entry name" value="MARR FAMILY REGULATORY PROTEIN"/>
    <property type="match status" value="1"/>
</dbReference>
<dbReference type="InterPro" id="IPR000835">
    <property type="entry name" value="HTH_MarR-typ"/>
</dbReference>
<evidence type="ECO:0000259" key="1">
    <source>
        <dbReference type="PROSITE" id="PS50995"/>
    </source>
</evidence>
<dbReference type="Proteomes" id="UP001160499">
    <property type="component" value="Unassembled WGS sequence"/>
</dbReference>
<proteinExistence type="predicted"/>
<dbReference type="InterPro" id="IPR039422">
    <property type="entry name" value="MarR/SlyA-like"/>
</dbReference>
<dbReference type="GO" id="GO:0003677">
    <property type="term" value="F:DNA binding"/>
    <property type="evidence" value="ECO:0007669"/>
    <property type="project" value="UniProtKB-KW"/>
</dbReference>
<comment type="caution">
    <text evidence="2">The sequence shown here is derived from an EMBL/GenBank/DDBJ whole genome shotgun (WGS) entry which is preliminary data.</text>
</comment>
<gene>
    <name evidence="2" type="ORF">M2283_009167</name>
</gene>
<feature type="domain" description="HTH marR-type" evidence="1">
    <location>
        <begin position="12"/>
        <end position="148"/>
    </location>
</feature>
<dbReference type="EMBL" id="JARXVH010000026">
    <property type="protein sequence ID" value="MDH6221820.1"/>
    <property type="molecule type" value="Genomic_DNA"/>
</dbReference>
<accession>A0ABT6LZU1</accession>
<dbReference type="Pfam" id="PF12802">
    <property type="entry name" value="MarR_2"/>
    <property type="match status" value="1"/>
</dbReference>
<dbReference type="SUPFAM" id="SSF46785">
    <property type="entry name" value="Winged helix' DNA-binding domain"/>
    <property type="match status" value="1"/>
</dbReference>
<protein>
    <submittedName>
        <fullName evidence="2">DNA-binding MarR family transcriptional regulator</fullName>
    </submittedName>
</protein>
<dbReference type="PROSITE" id="PS50995">
    <property type="entry name" value="HTH_MARR_2"/>
    <property type="match status" value="1"/>
</dbReference>
<dbReference type="Gene3D" id="1.10.10.10">
    <property type="entry name" value="Winged helix-like DNA-binding domain superfamily/Winged helix DNA-binding domain"/>
    <property type="match status" value="1"/>
</dbReference>
<evidence type="ECO:0000313" key="2">
    <source>
        <dbReference type="EMBL" id="MDH6221820.1"/>
    </source>
</evidence>
<dbReference type="InterPro" id="IPR036388">
    <property type="entry name" value="WH-like_DNA-bd_sf"/>
</dbReference>
<dbReference type="InterPro" id="IPR036390">
    <property type="entry name" value="WH_DNA-bd_sf"/>
</dbReference>
<dbReference type="SMART" id="SM00347">
    <property type="entry name" value="HTH_MARR"/>
    <property type="match status" value="1"/>
</dbReference>
<keyword evidence="3" id="KW-1185">Reference proteome</keyword>